<comment type="caution">
    <text evidence="7">The sequence shown here is derived from an EMBL/GenBank/DDBJ whole genome shotgun (WGS) entry which is preliminary data.</text>
</comment>
<gene>
    <name evidence="7" type="ORF">FEF27_01585</name>
</gene>
<accession>A0A5R9AME4</accession>
<proteinExistence type="predicted"/>
<feature type="domain" description="Mur ligase C-terminal" evidence="5">
    <location>
        <begin position="345"/>
        <end position="464"/>
    </location>
</feature>
<protein>
    <submittedName>
        <fullName evidence="7">UDP-N-acetylmuramoyl-tripeptide--D-alanyl-D-alanine ligase</fullName>
    </submittedName>
</protein>
<dbReference type="AlphaFoldDB" id="A0A5R9AME4"/>
<dbReference type="InterPro" id="IPR013221">
    <property type="entry name" value="Mur_ligase_cen"/>
</dbReference>
<dbReference type="GO" id="GO:0016881">
    <property type="term" value="F:acid-amino acid ligase activity"/>
    <property type="evidence" value="ECO:0007669"/>
    <property type="project" value="InterPro"/>
</dbReference>
<feature type="region of interest" description="Disordered" evidence="4">
    <location>
        <begin position="1"/>
        <end position="37"/>
    </location>
</feature>
<dbReference type="Gene3D" id="3.40.1190.10">
    <property type="entry name" value="Mur-like, catalytic domain"/>
    <property type="match status" value="1"/>
</dbReference>
<evidence type="ECO:0000256" key="4">
    <source>
        <dbReference type="SAM" id="MobiDB-lite"/>
    </source>
</evidence>
<dbReference type="Pfam" id="PF08245">
    <property type="entry name" value="Mur_ligase_M"/>
    <property type="match status" value="1"/>
</dbReference>
<evidence type="ECO:0000313" key="7">
    <source>
        <dbReference type="EMBL" id="TLP79324.1"/>
    </source>
</evidence>
<keyword evidence="1 7" id="KW-0436">Ligase</keyword>
<evidence type="ECO:0000313" key="8">
    <source>
        <dbReference type="Proteomes" id="UP000306544"/>
    </source>
</evidence>
<dbReference type="Proteomes" id="UP000306544">
    <property type="component" value="Unassembled WGS sequence"/>
</dbReference>
<dbReference type="InterPro" id="IPR036615">
    <property type="entry name" value="Mur_ligase_C_dom_sf"/>
</dbReference>
<dbReference type="PANTHER" id="PTHR43024">
    <property type="entry name" value="UDP-N-ACETYLMURAMOYL-TRIPEPTIDE--D-ALANYL-D-ALANINE LIGASE"/>
    <property type="match status" value="1"/>
</dbReference>
<dbReference type="EMBL" id="VAWA01000002">
    <property type="protein sequence ID" value="TLP79324.1"/>
    <property type="molecule type" value="Genomic_DNA"/>
</dbReference>
<dbReference type="OrthoDB" id="9800958at2"/>
<evidence type="ECO:0000259" key="6">
    <source>
        <dbReference type="Pfam" id="PF08245"/>
    </source>
</evidence>
<dbReference type="Pfam" id="PF02875">
    <property type="entry name" value="Mur_ligase_C"/>
    <property type="match status" value="1"/>
</dbReference>
<dbReference type="InterPro" id="IPR004101">
    <property type="entry name" value="Mur_ligase_C"/>
</dbReference>
<evidence type="ECO:0000256" key="1">
    <source>
        <dbReference type="ARBA" id="ARBA00022598"/>
    </source>
</evidence>
<evidence type="ECO:0000259" key="5">
    <source>
        <dbReference type="Pfam" id="PF02875"/>
    </source>
</evidence>
<dbReference type="InterPro" id="IPR051046">
    <property type="entry name" value="MurCDEF_CellWall_CoF430Synth"/>
</dbReference>
<dbReference type="SUPFAM" id="SSF53623">
    <property type="entry name" value="MurD-like peptide ligases, catalytic domain"/>
    <property type="match status" value="1"/>
</dbReference>
<keyword evidence="3" id="KW-0067">ATP-binding</keyword>
<dbReference type="SUPFAM" id="SSF53244">
    <property type="entry name" value="MurD-like peptide ligases, peptide-binding domain"/>
    <property type="match status" value="1"/>
</dbReference>
<sequence length="484" mass="51907">MDNNDLPSQNPVARDMSSNAIGPTELASITGGTWEAPPDPAWSLKRMQRMRNVGRYPKGAVLSGTLAYAHDPVKLAERFENDTQGSKDVVLMIRSDVAPPPVSCAVLRVPDVSKAANTVARKRRDAFNGAVIAVTGSMGKTTVTSMLNATLSRQHTVFSPRSDKNGMASMRSRALRLGNEDYAVLEVPRAVLPGAEQILGPDVAVITAIAEAHMEAFGSLRETAQTKATLLEGLSEEGVAVINIDAPHSEILMASANKNSDRVITYGVARDADIRLSDYDAHSRQVTAVSLDRTLKYTLGASGKHNALNSLAVLGVIEALGLDVQEHLQGLADFRAVEGRGEVTVVERPLRRLTVVDQTFNANPASVRAAMTDFAEQYSGSHRILALGDMLELGPNEAELHAELSPAIAASEPDKVYLVGPLMVNAWKALPDKIRGAHVMTPEQLIALLQADIREDAAVLLKASHGTGLNRVAEAMKSTNWRLA</sequence>
<organism evidence="7 8">
    <name type="scientific">Nesterenkonia sphaerica</name>
    <dbReference type="NCBI Taxonomy" id="1804988"/>
    <lineage>
        <taxon>Bacteria</taxon>
        <taxon>Bacillati</taxon>
        <taxon>Actinomycetota</taxon>
        <taxon>Actinomycetes</taxon>
        <taxon>Micrococcales</taxon>
        <taxon>Micrococcaceae</taxon>
        <taxon>Nesterenkonia</taxon>
    </lineage>
</organism>
<reference evidence="7 8" key="1">
    <citation type="submission" date="2019-05" db="EMBL/GenBank/DDBJ databases">
        <title>Nesterenkonia sp. GY239, isolated from the Southern Atlantic Ocean.</title>
        <authorList>
            <person name="Zhang G."/>
        </authorList>
    </citation>
    <scope>NUCLEOTIDE SEQUENCE [LARGE SCALE GENOMIC DNA]</scope>
    <source>
        <strain evidence="7 8">GY239</strain>
    </source>
</reference>
<dbReference type="GO" id="GO:0005524">
    <property type="term" value="F:ATP binding"/>
    <property type="evidence" value="ECO:0007669"/>
    <property type="project" value="UniProtKB-KW"/>
</dbReference>
<dbReference type="Gene3D" id="3.90.190.20">
    <property type="entry name" value="Mur ligase, C-terminal domain"/>
    <property type="match status" value="1"/>
</dbReference>
<keyword evidence="8" id="KW-1185">Reference proteome</keyword>
<feature type="domain" description="Mur ligase central" evidence="6">
    <location>
        <begin position="134"/>
        <end position="316"/>
    </location>
</feature>
<feature type="compositionally biased region" description="Polar residues" evidence="4">
    <location>
        <begin position="1"/>
        <end position="21"/>
    </location>
</feature>
<evidence type="ECO:0000256" key="2">
    <source>
        <dbReference type="ARBA" id="ARBA00022741"/>
    </source>
</evidence>
<keyword evidence="2" id="KW-0547">Nucleotide-binding</keyword>
<name>A0A5R9AME4_9MICC</name>
<dbReference type="PANTHER" id="PTHR43024:SF1">
    <property type="entry name" value="UDP-N-ACETYLMURAMOYL-TRIPEPTIDE--D-ALANYL-D-ALANINE LIGASE"/>
    <property type="match status" value="1"/>
</dbReference>
<dbReference type="InterPro" id="IPR036565">
    <property type="entry name" value="Mur-like_cat_sf"/>
</dbReference>
<evidence type="ECO:0000256" key="3">
    <source>
        <dbReference type="ARBA" id="ARBA00022840"/>
    </source>
</evidence>